<accession>A0A662ZLZ2</accession>
<protein>
    <submittedName>
        <fullName evidence="1">Uncharacterized protein</fullName>
    </submittedName>
</protein>
<reference evidence="1 2" key="1">
    <citation type="submission" date="2016-10" db="EMBL/GenBank/DDBJ databases">
        <authorList>
            <person name="Varghese N."/>
            <person name="Submissions S."/>
        </authorList>
    </citation>
    <scope>NUCLEOTIDE SEQUENCE [LARGE SCALE GENOMIC DNA]</scope>
    <source>
        <strain evidence="1 2">DSM 1361</strain>
    </source>
</reference>
<dbReference type="OrthoDB" id="9876706at2"/>
<organism evidence="1 2">
    <name type="scientific">Ruminobacter amylophilus</name>
    <dbReference type="NCBI Taxonomy" id="867"/>
    <lineage>
        <taxon>Bacteria</taxon>
        <taxon>Pseudomonadati</taxon>
        <taxon>Pseudomonadota</taxon>
        <taxon>Gammaproteobacteria</taxon>
        <taxon>Aeromonadales</taxon>
        <taxon>Succinivibrionaceae</taxon>
        <taxon>Ruminobacter</taxon>
    </lineage>
</organism>
<keyword evidence="2" id="KW-1185">Reference proteome</keyword>
<dbReference type="RefSeq" id="WP_093143880.1">
    <property type="nucleotide sequence ID" value="NZ_FOXF01000082.1"/>
</dbReference>
<dbReference type="AlphaFoldDB" id="A0A662ZLZ2"/>
<sequence>MAISSVTKRFVINDDKTCIALAKALRKSRKCIQKNPRIYSQINAYEEGKIKLEKYLALYQKH</sequence>
<gene>
    <name evidence="1" type="ORF">SAMN02910344_02305</name>
</gene>
<dbReference type="EMBL" id="FOXF01000082">
    <property type="protein sequence ID" value="SFP78966.1"/>
    <property type="molecule type" value="Genomic_DNA"/>
</dbReference>
<name>A0A662ZLZ2_9GAMM</name>
<evidence type="ECO:0000313" key="2">
    <source>
        <dbReference type="Proteomes" id="UP000243745"/>
    </source>
</evidence>
<dbReference type="Proteomes" id="UP000243745">
    <property type="component" value="Unassembled WGS sequence"/>
</dbReference>
<evidence type="ECO:0000313" key="1">
    <source>
        <dbReference type="EMBL" id="SFP78966.1"/>
    </source>
</evidence>
<proteinExistence type="predicted"/>